<keyword evidence="2" id="KW-1185">Reference proteome</keyword>
<dbReference type="NCBIfam" id="NF041278">
    <property type="entry name" value="CmcJ_NvfI_EfuI"/>
    <property type="match status" value="1"/>
</dbReference>
<dbReference type="KEGG" id="ptaw:DW352_07800"/>
<protein>
    <submittedName>
        <fullName evidence="1">Methyltransferase</fullName>
    </submittedName>
</protein>
<keyword evidence="1" id="KW-0489">Methyltransferase</keyword>
<dbReference type="GO" id="GO:0008168">
    <property type="term" value="F:methyltransferase activity"/>
    <property type="evidence" value="ECO:0007669"/>
    <property type="project" value="UniProtKB-KW"/>
</dbReference>
<dbReference type="AlphaFoldDB" id="A0A345ZU29"/>
<reference evidence="1 2" key="1">
    <citation type="submission" date="2018-07" db="EMBL/GenBank/DDBJ databases">
        <authorList>
            <person name="Quirk P.G."/>
            <person name="Krulwich T.A."/>
        </authorList>
    </citation>
    <scope>NUCLEOTIDE SEQUENCE [LARGE SCALE GENOMIC DNA]</scope>
    <source>
        <strain evidence="1 2">CC-BB4</strain>
    </source>
</reference>
<accession>A0A345ZU29</accession>
<dbReference type="OrthoDB" id="5173234at2"/>
<dbReference type="RefSeq" id="WP_115690064.1">
    <property type="nucleotide sequence ID" value="NZ_CP031417.1"/>
</dbReference>
<evidence type="ECO:0000313" key="1">
    <source>
        <dbReference type="EMBL" id="AXK80426.1"/>
    </source>
</evidence>
<proteinExistence type="predicted"/>
<gene>
    <name evidence="1" type="ORF">DW352_07800</name>
</gene>
<organism evidence="1 2">
    <name type="scientific">Pseudolabrys taiwanensis</name>
    <dbReference type="NCBI Taxonomy" id="331696"/>
    <lineage>
        <taxon>Bacteria</taxon>
        <taxon>Pseudomonadati</taxon>
        <taxon>Pseudomonadota</taxon>
        <taxon>Alphaproteobacteria</taxon>
        <taxon>Hyphomicrobiales</taxon>
        <taxon>Xanthobacteraceae</taxon>
        <taxon>Pseudolabrys</taxon>
    </lineage>
</organism>
<dbReference type="GO" id="GO:0016491">
    <property type="term" value="F:oxidoreductase activity"/>
    <property type="evidence" value="ECO:0007669"/>
    <property type="project" value="InterPro"/>
</dbReference>
<dbReference type="Proteomes" id="UP000254889">
    <property type="component" value="Chromosome"/>
</dbReference>
<name>A0A345ZU29_9HYPH</name>
<keyword evidence="1" id="KW-0808">Transferase</keyword>
<sequence length="278" mass="32243">MSALAEADTYPQTIEPTINYLVNDGTEVFTGTTSEGGTLDVKSGGKIDPHKVVMHNGRPHVDEFKLDVDGFRFVRHDTKMQNFLDADEIKRVYYPEVIELIKAESGAKRVVVFDHTLRTADDGLREQHKIREVVQRAHNDYTEWSGPQRVRDILPDEAEELLKRRFAIIQAWRPIRYPIENHPLAIADARTVSFDDFILSERRYPNRIGQTYAVAYNPKHKWFWFPRQARDEALVFKVYDSAKDGRARWTAHTSFDDPSAPRNARPRESIEIRTLAFF</sequence>
<dbReference type="GO" id="GO:0032259">
    <property type="term" value="P:methylation"/>
    <property type="evidence" value="ECO:0007669"/>
    <property type="project" value="UniProtKB-KW"/>
</dbReference>
<dbReference type="PANTHER" id="PTHR34598">
    <property type="entry name" value="BLL6449 PROTEIN"/>
    <property type="match status" value="1"/>
</dbReference>
<dbReference type="PANTHER" id="PTHR34598:SF3">
    <property type="entry name" value="OXIDOREDUCTASE AN1597"/>
    <property type="match status" value="1"/>
</dbReference>
<dbReference type="EMBL" id="CP031417">
    <property type="protein sequence ID" value="AXK80426.1"/>
    <property type="molecule type" value="Genomic_DNA"/>
</dbReference>
<dbReference type="InterPro" id="IPR044053">
    <property type="entry name" value="AsaB-like"/>
</dbReference>
<evidence type="ECO:0000313" key="2">
    <source>
        <dbReference type="Proteomes" id="UP000254889"/>
    </source>
</evidence>